<gene>
    <name evidence="2" type="ORF">L0N21_01265</name>
</gene>
<reference evidence="2" key="1">
    <citation type="submission" date="2022-01" db="EMBL/GenBank/DDBJ databases">
        <title>Collection of gut derived symbiotic bacterial strains cultured from healthy donors.</title>
        <authorList>
            <person name="Lin H."/>
            <person name="Kohout C."/>
            <person name="Waligurski E."/>
            <person name="Pamer E.G."/>
        </authorList>
    </citation>
    <scope>NUCLEOTIDE SEQUENCE</scope>
    <source>
        <strain evidence="2">DFI.5.49</strain>
    </source>
</reference>
<dbReference type="GeneID" id="79855248"/>
<organism evidence="2 3">
    <name type="scientific">Fusicatenibacter saccharivorans</name>
    <dbReference type="NCBI Taxonomy" id="1150298"/>
    <lineage>
        <taxon>Bacteria</taxon>
        <taxon>Bacillati</taxon>
        <taxon>Bacillota</taxon>
        <taxon>Clostridia</taxon>
        <taxon>Lachnospirales</taxon>
        <taxon>Lachnospiraceae</taxon>
        <taxon>Fusicatenibacter</taxon>
    </lineage>
</organism>
<evidence type="ECO:0000313" key="3">
    <source>
        <dbReference type="Proteomes" id="UP001199915"/>
    </source>
</evidence>
<dbReference type="AlphaFoldDB" id="A0AAE3F126"/>
<accession>A0AAE3F126</accession>
<feature type="region of interest" description="Disordered" evidence="1">
    <location>
        <begin position="83"/>
        <end position="102"/>
    </location>
</feature>
<dbReference type="Proteomes" id="UP001199915">
    <property type="component" value="Unassembled WGS sequence"/>
</dbReference>
<evidence type="ECO:0000313" key="2">
    <source>
        <dbReference type="EMBL" id="MCG4764157.1"/>
    </source>
</evidence>
<dbReference type="EMBL" id="JAKNFS010000002">
    <property type="protein sequence ID" value="MCG4764157.1"/>
    <property type="molecule type" value="Genomic_DNA"/>
</dbReference>
<protein>
    <submittedName>
        <fullName evidence="2">Uncharacterized protein</fullName>
    </submittedName>
</protein>
<comment type="caution">
    <text evidence="2">The sequence shown here is derived from an EMBL/GenBank/DDBJ whole genome shotgun (WGS) entry which is preliminary data.</text>
</comment>
<proteinExistence type="predicted"/>
<name>A0AAE3F126_9FIRM</name>
<dbReference type="RefSeq" id="WP_117802228.1">
    <property type="nucleotide sequence ID" value="NZ_JAAITR010000011.1"/>
</dbReference>
<sequence length="102" mass="12230">MMIQILFVLVFLVFFFIGAGISIKIIADAKRFNIHFEKCRMEKRKQKEKGYRNKRGSIHNRFTRREPYTDFICMTEGKNSEAHVKHAREKEDSAYHYPKKDD</sequence>
<evidence type="ECO:0000256" key="1">
    <source>
        <dbReference type="SAM" id="MobiDB-lite"/>
    </source>
</evidence>